<sequence>MVLVDADAIEAQRIGQDEFVQKAVVERVPVTGRTVNWKLVQAESYCSSKFCGRRSQGIK</sequence>
<name>A0A517Y988_9BACT</name>
<organism evidence="1 2">
    <name type="scientific">Anatilimnocola aggregata</name>
    <dbReference type="NCBI Taxonomy" id="2528021"/>
    <lineage>
        <taxon>Bacteria</taxon>
        <taxon>Pseudomonadati</taxon>
        <taxon>Planctomycetota</taxon>
        <taxon>Planctomycetia</taxon>
        <taxon>Pirellulales</taxon>
        <taxon>Pirellulaceae</taxon>
        <taxon>Anatilimnocola</taxon>
    </lineage>
</organism>
<evidence type="ECO:0000313" key="1">
    <source>
        <dbReference type="EMBL" id="QDU26793.1"/>
    </source>
</evidence>
<protein>
    <submittedName>
        <fullName evidence="1">Uncharacterized protein</fullName>
    </submittedName>
</protein>
<dbReference type="KEGG" id="aagg:ETAA8_18760"/>
<dbReference type="Proteomes" id="UP000315017">
    <property type="component" value="Chromosome"/>
</dbReference>
<keyword evidence="2" id="KW-1185">Reference proteome</keyword>
<evidence type="ECO:0000313" key="2">
    <source>
        <dbReference type="Proteomes" id="UP000315017"/>
    </source>
</evidence>
<accession>A0A517Y988</accession>
<reference evidence="1 2" key="1">
    <citation type="submission" date="2019-02" db="EMBL/GenBank/DDBJ databases">
        <title>Deep-cultivation of Planctomycetes and their phenomic and genomic characterization uncovers novel biology.</title>
        <authorList>
            <person name="Wiegand S."/>
            <person name="Jogler M."/>
            <person name="Boedeker C."/>
            <person name="Pinto D."/>
            <person name="Vollmers J."/>
            <person name="Rivas-Marin E."/>
            <person name="Kohn T."/>
            <person name="Peeters S.H."/>
            <person name="Heuer A."/>
            <person name="Rast P."/>
            <person name="Oberbeckmann S."/>
            <person name="Bunk B."/>
            <person name="Jeske O."/>
            <person name="Meyerdierks A."/>
            <person name="Storesund J.E."/>
            <person name="Kallscheuer N."/>
            <person name="Luecker S."/>
            <person name="Lage O.M."/>
            <person name="Pohl T."/>
            <person name="Merkel B.J."/>
            <person name="Hornburger P."/>
            <person name="Mueller R.-W."/>
            <person name="Bruemmer F."/>
            <person name="Labrenz M."/>
            <person name="Spormann A.M."/>
            <person name="Op den Camp H."/>
            <person name="Overmann J."/>
            <person name="Amann R."/>
            <person name="Jetten M.S.M."/>
            <person name="Mascher T."/>
            <person name="Medema M.H."/>
            <person name="Devos D.P."/>
            <person name="Kaster A.-K."/>
            <person name="Ovreas L."/>
            <person name="Rohde M."/>
            <person name="Galperin M.Y."/>
            <person name="Jogler C."/>
        </authorList>
    </citation>
    <scope>NUCLEOTIDE SEQUENCE [LARGE SCALE GENOMIC DNA]</scope>
    <source>
        <strain evidence="1 2">ETA_A8</strain>
    </source>
</reference>
<gene>
    <name evidence="1" type="ORF">ETAA8_18760</name>
</gene>
<dbReference type="AlphaFoldDB" id="A0A517Y988"/>
<dbReference type="EMBL" id="CP036274">
    <property type="protein sequence ID" value="QDU26793.1"/>
    <property type="molecule type" value="Genomic_DNA"/>
</dbReference>
<proteinExistence type="predicted"/>